<keyword evidence="4" id="KW-0808">Transferase</keyword>
<dbReference type="SMART" id="SM01345">
    <property type="entry name" value="Rapamycin_bind"/>
    <property type="match status" value="1"/>
</dbReference>
<protein>
    <recommendedName>
        <fullName evidence="2">non-specific serine/threonine protein kinase</fullName>
        <ecNumber evidence="2">2.7.11.1</ecNumber>
    </recommendedName>
</protein>
<dbReference type="SUPFAM" id="SSF56112">
    <property type="entry name" value="Protein kinase-like (PK-like)"/>
    <property type="match status" value="1"/>
</dbReference>
<dbReference type="GO" id="GO:0000184">
    <property type="term" value="P:nuclear-transcribed mRNA catabolic process, nonsense-mediated decay"/>
    <property type="evidence" value="ECO:0007669"/>
    <property type="project" value="UniProtKB-KW"/>
</dbReference>
<evidence type="ECO:0000256" key="9">
    <source>
        <dbReference type="ARBA" id="ARBA00047899"/>
    </source>
</evidence>
<dbReference type="InterPro" id="IPR039414">
    <property type="entry name" value="SMG1_PIKKc"/>
</dbReference>
<feature type="compositionally biased region" description="Polar residues" evidence="12">
    <location>
        <begin position="24"/>
        <end position="34"/>
    </location>
</feature>
<keyword evidence="19" id="KW-1185">Reference proteome</keyword>
<dbReference type="Pfam" id="PF02260">
    <property type="entry name" value="FATC"/>
    <property type="match status" value="1"/>
</dbReference>
<dbReference type="EMBL" id="NCKU01001154">
    <property type="protein sequence ID" value="RWS12933.1"/>
    <property type="molecule type" value="Genomic_DNA"/>
</dbReference>
<dbReference type="InterPro" id="IPR000403">
    <property type="entry name" value="PI3/4_kinase_cat_dom"/>
</dbReference>
<dbReference type="Gene3D" id="3.30.1010.10">
    <property type="entry name" value="Phosphatidylinositol 3-kinase Catalytic Subunit, Chain A, domain 4"/>
    <property type="match status" value="1"/>
</dbReference>
<evidence type="ECO:0000259" key="13">
    <source>
        <dbReference type="PROSITE" id="PS50290"/>
    </source>
</evidence>
<dbReference type="OrthoDB" id="6503529at2759"/>
<evidence type="ECO:0000313" key="19">
    <source>
        <dbReference type="Proteomes" id="UP000285301"/>
    </source>
</evidence>
<dbReference type="PROSITE" id="PS51189">
    <property type="entry name" value="FAT"/>
    <property type="match status" value="1"/>
</dbReference>
<evidence type="ECO:0000256" key="5">
    <source>
        <dbReference type="ARBA" id="ARBA00022741"/>
    </source>
</evidence>
<evidence type="ECO:0000313" key="16">
    <source>
        <dbReference type="EMBL" id="RWS12933.1"/>
    </source>
</evidence>
<comment type="caution">
    <text evidence="18">The sequence shown here is derived from an EMBL/GenBank/DDBJ whole genome shotgun (WGS) entry which is preliminary data.</text>
</comment>
<dbReference type="Gene3D" id="1.10.1070.11">
    <property type="entry name" value="Phosphatidylinositol 3-/4-kinase, catalytic domain"/>
    <property type="match status" value="1"/>
</dbReference>
<feature type="coiled-coil region" evidence="11">
    <location>
        <begin position="2241"/>
        <end position="2298"/>
    </location>
</feature>
<reference evidence="18 19" key="1">
    <citation type="journal article" date="2018" name="Gigascience">
        <title>Genomes of trombidid mites reveal novel predicted allergens and laterally-transferred genes associated with secondary metabolism.</title>
        <authorList>
            <person name="Dong X."/>
            <person name="Chaisiri K."/>
            <person name="Xia D."/>
            <person name="Armstrong S.D."/>
            <person name="Fang Y."/>
            <person name="Donnelly M.J."/>
            <person name="Kadowaki T."/>
            <person name="McGarry J.W."/>
            <person name="Darby A.C."/>
            <person name="Makepeace B.L."/>
        </authorList>
    </citation>
    <scope>NUCLEOTIDE SEQUENCE [LARGE SCALE GENOMIC DNA]</scope>
    <source>
        <strain evidence="18">UoL-WK</strain>
    </source>
</reference>
<feature type="compositionally biased region" description="Basic and acidic residues" evidence="12">
    <location>
        <begin position="7"/>
        <end position="21"/>
    </location>
</feature>
<dbReference type="EC" id="2.7.11.1" evidence="2"/>
<evidence type="ECO:0000256" key="1">
    <source>
        <dbReference type="ARBA" id="ARBA00011031"/>
    </source>
</evidence>
<feature type="region of interest" description="Disordered" evidence="12">
    <location>
        <begin position="1692"/>
        <end position="1711"/>
    </location>
</feature>
<dbReference type="InterPro" id="IPR031559">
    <property type="entry name" value="SMG1"/>
</dbReference>
<dbReference type="EMBL" id="NCKU01000527">
    <property type="protein sequence ID" value="RWS15177.1"/>
    <property type="molecule type" value="Genomic_DNA"/>
</dbReference>
<dbReference type="PROSITE" id="PS50290">
    <property type="entry name" value="PI3_4_KINASE_3"/>
    <property type="match status" value="1"/>
</dbReference>
<evidence type="ECO:0000256" key="7">
    <source>
        <dbReference type="ARBA" id="ARBA00022840"/>
    </source>
</evidence>
<evidence type="ECO:0000256" key="8">
    <source>
        <dbReference type="ARBA" id="ARBA00023161"/>
    </source>
</evidence>
<keyword evidence="5" id="KW-0547">Nucleotide-binding</keyword>
<dbReference type="SMART" id="SM01343">
    <property type="entry name" value="FATC"/>
    <property type="match status" value="1"/>
</dbReference>
<dbReference type="CDD" id="cd05170">
    <property type="entry name" value="PIKKc_SMG1"/>
    <property type="match status" value="1"/>
</dbReference>
<dbReference type="InterPro" id="IPR014009">
    <property type="entry name" value="PIK_FAT"/>
</dbReference>
<dbReference type="STRING" id="1965070.A0A3S3PH58"/>
<dbReference type="Pfam" id="PF00454">
    <property type="entry name" value="PI3_PI4_kinase"/>
    <property type="match status" value="1"/>
</dbReference>
<keyword evidence="8" id="KW-0866">Nonsense-mediated mRNA decay</keyword>
<dbReference type="Pfam" id="PF15785">
    <property type="entry name" value="SMG1"/>
    <property type="match status" value="1"/>
</dbReference>
<dbReference type="InterPro" id="IPR036940">
    <property type="entry name" value="PI3/4_kinase_cat_sf"/>
</dbReference>
<evidence type="ECO:0000259" key="14">
    <source>
        <dbReference type="PROSITE" id="PS51189"/>
    </source>
</evidence>
<feature type="region of interest" description="Disordered" evidence="12">
    <location>
        <begin position="1"/>
        <end position="36"/>
    </location>
</feature>
<dbReference type="EMBL" id="NCKU01000523">
    <property type="protein sequence ID" value="RWS15191.1"/>
    <property type="molecule type" value="Genomic_DNA"/>
</dbReference>
<comment type="catalytic activity">
    <reaction evidence="10">
        <text>L-seryl-[protein] + ATP = O-phospho-L-seryl-[protein] + ADP + H(+)</text>
        <dbReference type="Rhea" id="RHEA:17989"/>
        <dbReference type="Rhea" id="RHEA-COMP:9863"/>
        <dbReference type="Rhea" id="RHEA-COMP:11604"/>
        <dbReference type="ChEBI" id="CHEBI:15378"/>
        <dbReference type="ChEBI" id="CHEBI:29999"/>
        <dbReference type="ChEBI" id="CHEBI:30616"/>
        <dbReference type="ChEBI" id="CHEBI:83421"/>
        <dbReference type="ChEBI" id="CHEBI:456216"/>
        <dbReference type="EC" id="2.7.11.1"/>
    </reaction>
</comment>
<keyword evidence="7" id="KW-0067">ATP-binding</keyword>
<dbReference type="GO" id="GO:0005737">
    <property type="term" value="C:cytoplasm"/>
    <property type="evidence" value="ECO:0007669"/>
    <property type="project" value="TreeGrafter"/>
</dbReference>
<dbReference type="InterPro" id="IPR016024">
    <property type="entry name" value="ARM-type_fold"/>
</dbReference>
<dbReference type="PROSITE" id="PS00916">
    <property type="entry name" value="PI3_4_KINASE_2"/>
    <property type="match status" value="1"/>
</dbReference>
<accession>A0A3S3PH58</accession>
<dbReference type="GO" id="GO:0016242">
    <property type="term" value="P:negative regulation of macroautophagy"/>
    <property type="evidence" value="ECO:0007669"/>
    <property type="project" value="TreeGrafter"/>
</dbReference>
<evidence type="ECO:0000256" key="12">
    <source>
        <dbReference type="SAM" id="MobiDB-lite"/>
    </source>
</evidence>
<organism evidence="18 19">
    <name type="scientific">Dinothrombium tinctorium</name>
    <dbReference type="NCBI Taxonomy" id="1965070"/>
    <lineage>
        <taxon>Eukaryota</taxon>
        <taxon>Metazoa</taxon>
        <taxon>Ecdysozoa</taxon>
        <taxon>Arthropoda</taxon>
        <taxon>Chelicerata</taxon>
        <taxon>Arachnida</taxon>
        <taxon>Acari</taxon>
        <taxon>Acariformes</taxon>
        <taxon>Trombidiformes</taxon>
        <taxon>Prostigmata</taxon>
        <taxon>Anystina</taxon>
        <taxon>Parasitengona</taxon>
        <taxon>Trombidioidea</taxon>
        <taxon>Trombidiidae</taxon>
        <taxon>Dinothrombium</taxon>
    </lineage>
</organism>
<feature type="domain" description="FATC" evidence="15">
    <location>
        <begin position="3371"/>
        <end position="3403"/>
    </location>
</feature>
<feature type="domain" description="PI3K/PI4K catalytic" evidence="13">
    <location>
        <begin position="1915"/>
        <end position="2256"/>
    </location>
</feature>
<dbReference type="InterPro" id="IPR050517">
    <property type="entry name" value="DDR_Repair_Kinase"/>
</dbReference>
<evidence type="ECO:0000256" key="2">
    <source>
        <dbReference type="ARBA" id="ARBA00012513"/>
    </source>
</evidence>
<dbReference type="GO" id="GO:0005634">
    <property type="term" value="C:nucleus"/>
    <property type="evidence" value="ECO:0007669"/>
    <property type="project" value="TreeGrafter"/>
</dbReference>
<dbReference type="GO" id="GO:0004674">
    <property type="term" value="F:protein serine/threonine kinase activity"/>
    <property type="evidence" value="ECO:0007669"/>
    <property type="project" value="UniProtKB-KW"/>
</dbReference>
<dbReference type="InterPro" id="IPR003152">
    <property type="entry name" value="FATC_dom"/>
</dbReference>
<evidence type="ECO:0000313" key="18">
    <source>
        <dbReference type="EMBL" id="RWS15191.1"/>
    </source>
</evidence>
<dbReference type="InterPro" id="IPR018936">
    <property type="entry name" value="PI3/4_kinase_CS"/>
</dbReference>
<dbReference type="PROSITE" id="PS51190">
    <property type="entry name" value="FATC"/>
    <property type="match status" value="1"/>
</dbReference>
<dbReference type="GO" id="GO:0031931">
    <property type="term" value="C:TORC1 complex"/>
    <property type="evidence" value="ECO:0007669"/>
    <property type="project" value="TreeGrafter"/>
</dbReference>
<feature type="domain" description="FAT" evidence="14">
    <location>
        <begin position="1304"/>
        <end position="1670"/>
    </location>
</feature>
<feature type="compositionally biased region" description="Acidic residues" evidence="12">
    <location>
        <begin position="1692"/>
        <end position="1709"/>
    </location>
</feature>
<sequence>MSSYVNRNERQPNTDSIRCDQESSDGQSNGSISGRTLFDAYGRSNSSHTYSSRSFVARRPINNCESEAENNAKNRNDISSLSSLKNNGYGLDVVVKVPNNASFTSGGSDNSPLKSLRILLRQFDTGEKRQWPNYLQDLTKLFSTSSFIKAANEKPGRVIDDVTRVFTRVLTTKLFPDIIQQMIVCLSTFSSALGYNCRELFNWIFDLYYDSVPDETRLVLLKSLVMIIDNGGKGLSDNMPALLNKVKRALEEADTCELLLGITDIFLATSKNYSSMLQAHFRDVVDILIGWHIDSSQSPVVTQTLAKALISFNFFWINDLDFSLTLLGQFLEDFEAYFDELMENEKSIGFQPKSPKSRNVNGNSQLSSDERLAKMASLVRVYITVLQSLGEYASPERNTAISWDFIVNSLRSILMSVNCTIRLKPFEPLIIATNECAIFALELMSGHEQVLIESVTEQLLLYLQSVQSLLVDVNDAFIITTLQLMTKIVKEVNVNLPVEFISNILMPSSEFQKLRFMPSSKILMALYELHHSILGLKNIPLLEEAYKCFLMDLQIAYSILLSKPINFIQGEHQVENVSYSSEEAVIAVTSALISLTEIATTKHSLIGMWALKPTFFDLIIQHLDPSNDILTANYPSIQYSLIYILYSHSSKHRHFIPNSSLLSNPMSSSLASNASPIATSFSASIIASPSSGHLTKILNLLSALLRKQQLKRNSCLLVMNWIIEIISCAQSHLNTFCATKEMSDLLELVALYAFSPDITLCLKSCQAFEMVLKSVEDFSMVKILIHYFSACLMHIGHSNGEIRTAYLNLFAILPLNCYSQIDTLWKSSKSDFIFPEDIKTAKFMLMKREPSSTFSNICFRTIVAFVLENPTLDANEKWLQRLFHICLNEENPIKSQMPASAKNGSEIKNQEKIIATFDNNENALVFWACWEIVQYCIINKLRTPLGKAQDTFTKIEAALKSRALDAQLISKSPQSKDLLQIQMLLFIMENLDKLMYNAYDGCATRLYITPKQAKTFFKTNKTTCLDWMNRNRKSLMMIALRSGDFAAVWRNGQELLRDMISKVYWQEIEFILAVMVQALIHLGSPDAITGLYIWAKEVCATKYSWIKCAVEEAHGRYETALEEYTNLYSSLHENSSDSVKNESSIEDFINRRILECYLSLGHYDAAVCWSENYKPTQRNVFTSNVDLSYLKYFTSFEYFDSIDASEDAQLSWDKFSLFHQCQKNLLSVSSQLMHNSDLKAEEAITIIQGVYKKTSSILTTTALCTPSPLDTKMALLHRSAYSLLSVVNKEDKFFKWIPSVINSKGDMHRIDCSTLVYALSWIKASVELTPNHSNSSKDAINELNFVAAKAARKQQNLKLAQNLLLKYAMNACGIPNSSFQHNNYSNIIDISRLITALTDSSVQNVPLKEHIKFHYEGSKLLNAVGDTRTGIDVLLKCVSNLNNSSFPSLNLEIQELWSKCSLTLVKYLQSDSKYLEHLYSIQSPSLISLVNSCDDEVIWSLSPISQSESIVGKLVALTANKCPFLAKAYFSLGAWGYRWGRRLIDLEEGDKTVSEKIIVEEGCYSFYKMAANAYFKFLHLNGSGCEDSNVTATLRLLRLIVKHAPELREILEDGLSKTPTAPWKSIILQLFARLGHPEPYVRRSISDLLCRIGQDSPHLIVFPAVAGSLTSNDEDLIFNEKVVDTSTSSFDVDGDVFNEDEDDDDDDEKQDTSIMQNCYAALVETLTLQNPELIAQTKTFIHELRRITILWDELWIGTLIGHIGEMKKQVANLEDEISKVHKNTSLSKEEKDLIITDKHKVFFRKIVYLLEQTQIITNETPETPHENWFQRTFSKAISNALKSLKNPTEPSKPQQSLLIYQQLIQLLQKKALQWSSGRSQLIMDTISPVLASLEKTVIPMPGVDPYYGSVTIERVCKTVHVLHTKTKPKKIVFQGSDGKLHTYLFKGHEDLHLDERIMQFLTIVNKMLAKHLNNKSDKALFRARNYSVTPLGTKSGLIQWVDGGSALYGFYKRWMLNRDTSIVTQKQVPKANPPPNDNLYKPSEIFAKKLTSKGITTSNRNEWPKSVLVQILQELIQETPGDLISKELWCSSTNAHEFWKLTQAFTHSNAVMCMTGYIIGLGDRHLDNVLVDLSTGEVIHIDYNVCFEKGRTLRVPERVPCRLTNNIVNAFGLTGVEGTFRISCEHVIRVLRKGRETLLTLLEAFLYDPLIDWTPGHEEGYTGAIYGGGRINALRGKSIPKQQMEKENTKAMLKIRVAETKFEWIKVKEKVLSFLVSVEDKIKEIEDLRLCIMEAKREALDIVEQRNLIQEAMKSENHALFSLPSRYREYTKVRMTISQAKEDGDKKTKELKTWFESHDSSLKLVCSSELTNWITTINQEFADENGPVTVSPVVDFLQSAGQTQLIRDCERAESDLITSLQHCRMTTISCLEALINYAKIVQYFPPSYKTNNRNFTLNIWLEELKDNLTEAKCEQILQRFHKTYRLPLGFTAGDLNFNPKLFATIFSYLKTSIEDVNAKLLKAVELQQVEQVTDETRIKNNYADVLLKLDVQVKQDGLQSQFSALHSFITLALSLTKRMFHWEKACQSDLAWVLCHYPPAAREDESPDCIFFLNEMESFVAEFVVMLQTIQRCCPDIKSAITRNAAKTMKATHNVYSALVELNFNFQSIILPETLKLLQGKDASTLEAISKLETLFDEIGGIQYVDNLIKSIEMNVTPVEFSSIVSHLKTGFESILNTELTEDSNEKLQVSNLTSGQMLLIGFNAIFTKLDDELENLLSCIEKWTNSKEFLKIDLIADAKNLMKKTENVQLSCFLEQLKVMYQVFSLCISKANFLDVQNERKYINGDLLPLTHSQMIESVQFHIGKYVQKKLAGLASMTMGFAVCEMIQSFKVNIAKDSSLESTSLEYLCNQASTLFGGQHFYDQNIVTSINNLVVAWEDAWQKQHRWKQFQRLTMMHKVTLDMVKMDLVRRQWWHEDAIQELQNYPFPGTETLITLVKPTRVSVMNELRKTMQTLLACKTNVLTCQERYSNYTSSIIQRLKWATGANQALNPLYEQCEALIAARNEKCNFILNLGQKIVNVTESIVHFESLHTKSPETLALENSFVSLVNRCLKACMQAEKSRVEVTPAEEKLWKLMTISNKADDEFVITEKWLLSAFEKTRVALTTMENTIEAKNASLALLWTSFYDKVSTLKPIINSHNVLLAEVKHLIRILTKLEERELGSNNKLNGPVNQYYLCHRKFVENLFKLLKELEASSIIMNESESLKQLELLKGRVRTIRNLVSFVYDELLNSDGSLHNDNLTDEDLGKKLNKELFLFDSSVVSIEDGKNGAFGNERSSKHPGMERNTYATNVWKRVKMKLDGKDPDPSKRTTIAEQVDYIIKESMDIENLALMYEGWTSWV</sequence>
<proteinExistence type="inferred from homology"/>
<evidence type="ECO:0000256" key="6">
    <source>
        <dbReference type="ARBA" id="ARBA00022777"/>
    </source>
</evidence>
<dbReference type="InterPro" id="IPR011009">
    <property type="entry name" value="Kinase-like_dom_sf"/>
</dbReference>
<keyword evidence="6 18" id="KW-0418">Kinase</keyword>
<dbReference type="GO" id="GO:0031932">
    <property type="term" value="C:TORC2 complex"/>
    <property type="evidence" value="ECO:0007669"/>
    <property type="project" value="TreeGrafter"/>
</dbReference>
<evidence type="ECO:0000313" key="17">
    <source>
        <dbReference type="EMBL" id="RWS15177.1"/>
    </source>
</evidence>
<dbReference type="Proteomes" id="UP000285301">
    <property type="component" value="Unassembled WGS sequence"/>
</dbReference>
<dbReference type="SMART" id="SM00146">
    <property type="entry name" value="PI3Kc"/>
    <property type="match status" value="1"/>
</dbReference>
<evidence type="ECO:0000256" key="10">
    <source>
        <dbReference type="ARBA" id="ARBA00048679"/>
    </source>
</evidence>
<evidence type="ECO:0000256" key="11">
    <source>
        <dbReference type="SAM" id="Coils"/>
    </source>
</evidence>
<keyword evidence="3" id="KW-0723">Serine/threonine-protein kinase</keyword>
<dbReference type="SUPFAM" id="SSF48371">
    <property type="entry name" value="ARM repeat"/>
    <property type="match status" value="1"/>
</dbReference>
<dbReference type="PANTHER" id="PTHR11139:SF119">
    <property type="entry name" value="SERINE_THREONINE-PROTEIN KINASE SMG1"/>
    <property type="match status" value="1"/>
</dbReference>
<reference evidence="18" key="2">
    <citation type="submission" date="2018-11" db="EMBL/GenBank/DDBJ databases">
        <title>Trombidioid mite genomics.</title>
        <authorList>
            <person name="Dong X."/>
        </authorList>
    </citation>
    <scope>NUCLEOTIDE SEQUENCE</scope>
    <source>
        <strain evidence="18">UoL-WK</strain>
    </source>
</reference>
<evidence type="ECO:0000256" key="3">
    <source>
        <dbReference type="ARBA" id="ARBA00022527"/>
    </source>
</evidence>
<gene>
    <name evidence="16" type="ORF">B4U79_01876</name>
    <name evidence="18" type="ORF">B4U79_03178</name>
    <name evidence="17" type="ORF">B4U79_14269</name>
</gene>
<evidence type="ECO:0000259" key="15">
    <source>
        <dbReference type="PROSITE" id="PS51190"/>
    </source>
</evidence>
<dbReference type="GO" id="GO:0031929">
    <property type="term" value="P:TOR signaling"/>
    <property type="evidence" value="ECO:0007669"/>
    <property type="project" value="TreeGrafter"/>
</dbReference>
<comment type="similarity">
    <text evidence="1">Belongs to the PI3/PI4-kinase family.</text>
</comment>
<dbReference type="GO" id="GO:0005524">
    <property type="term" value="F:ATP binding"/>
    <property type="evidence" value="ECO:0007669"/>
    <property type="project" value="UniProtKB-KW"/>
</dbReference>
<dbReference type="PANTHER" id="PTHR11139">
    <property type="entry name" value="ATAXIA TELANGIECTASIA MUTATED ATM -RELATED"/>
    <property type="match status" value="1"/>
</dbReference>
<name>A0A3S3PH58_9ACAR</name>
<comment type="catalytic activity">
    <reaction evidence="9">
        <text>L-threonyl-[protein] + ATP = O-phospho-L-threonyl-[protein] + ADP + H(+)</text>
        <dbReference type="Rhea" id="RHEA:46608"/>
        <dbReference type="Rhea" id="RHEA-COMP:11060"/>
        <dbReference type="Rhea" id="RHEA-COMP:11605"/>
        <dbReference type="ChEBI" id="CHEBI:15378"/>
        <dbReference type="ChEBI" id="CHEBI:30013"/>
        <dbReference type="ChEBI" id="CHEBI:30616"/>
        <dbReference type="ChEBI" id="CHEBI:61977"/>
        <dbReference type="ChEBI" id="CHEBI:456216"/>
        <dbReference type="EC" id="2.7.11.1"/>
    </reaction>
</comment>
<keyword evidence="11" id="KW-0175">Coiled coil</keyword>
<evidence type="ECO:0000256" key="4">
    <source>
        <dbReference type="ARBA" id="ARBA00022679"/>
    </source>
</evidence>